<evidence type="ECO:0000313" key="13">
    <source>
        <dbReference type="Proteomes" id="UP001334248"/>
    </source>
</evidence>
<feature type="region of interest" description="Disordered" evidence="9">
    <location>
        <begin position="647"/>
        <end position="711"/>
    </location>
</feature>
<dbReference type="Pfam" id="PF01483">
    <property type="entry name" value="P_proprotein"/>
    <property type="match status" value="1"/>
</dbReference>
<dbReference type="Gene3D" id="2.60.120.260">
    <property type="entry name" value="Galactose-binding domain-like"/>
    <property type="match status" value="1"/>
</dbReference>
<dbReference type="InterPro" id="IPR022398">
    <property type="entry name" value="Peptidase_S8_His-AS"/>
</dbReference>
<keyword evidence="3" id="KW-0732">Signal</keyword>
<dbReference type="InterPro" id="IPR034182">
    <property type="entry name" value="Kexin/furin"/>
</dbReference>
<evidence type="ECO:0000256" key="2">
    <source>
        <dbReference type="ARBA" id="ARBA00022670"/>
    </source>
</evidence>
<dbReference type="PROSITE" id="PS51829">
    <property type="entry name" value="P_HOMO_B"/>
    <property type="match status" value="1"/>
</dbReference>
<protein>
    <submittedName>
        <fullName evidence="12">Pheromone processing endoprotease</fullName>
        <ecNumber evidence="12">3.4.21.61</ecNumber>
    </submittedName>
</protein>
<evidence type="ECO:0000259" key="11">
    <source>
        <dbReference type="PROSITE" id="PS51829"/>
    </source>
</evidence>
<dbReference type="InterPro" id="IPR000209">
    <property type="entry name" value="Peptidase_S8/S53_dom"/>
</dbReference>
<keyword evidence="10" id="KW-1133">Transmembrane helix</keyword>
<dbReference type="SUPFAM" id="SSF52743">
    <property type="entry name" value="Subtilisin-like"/>
    <property type="match status" value="1"/>
</dbReference>
<evidence type="ECO:0000256" key="10">
    <source>
        <dbReference type="SAM" id="Phobius"/>
    </source>
</evidence>
<dbReference type="PANTHER" id="PTHR42884:SF14">
    <property type="entry name" value="NEUROENDOCRINE CONVERTASE 1"/>
    <property type="match status" value="1"/>
</dbReference>
<feature type="compositionally biased region" description="Basic and acidic residues" evidence="9">
    <location>
        <begin position="663"/>
        <end position="677"/>
    </location>
</feature>
<keyword evidence="10" id="KW-0812">Transmembrane</keyword>
<sequence>MRISSWLLHGAAASAFVQPRNHDAFDYFALQLHESKDPQSIARQLNASLEGPIGELPHHYTFSCPKEQSAELEASLQELKRRRLLRRRSLATSNPTDDLEGLKWHQKQELRQRHVKRIPSPAPVDLRQAPPKTSAGQLDQTQQADKVRLEDIATSLQIADPIFQEQWHLFNYIQKGVDVNVTGVWEQGITGEGVISCVIDDGLDFTSNDLKPNYYANGSWDFNNKGPDPKPRLSDDRHGTRCAGEIAAARNDVCGVGMAYDSQISGVRILSAPITDEDEALAINWHYQENDIYSCSWGPPDDGQTMEAPGVLIKKAMVNGVQKGRDGKGSIFVFAAGNGAAKDDNCNFDGYTNSIYSISTGAIDRAGDHPYYSEKCSALLLVTPSSGHSDAIHTTDVGVDTCYNGHGGTSAAGPLMAGAAALALSARPELTWRDLQYLAIDTSIPIHLEDGEWQDTATGKKFSHTYGFGKLDTYSFVEAAKTFDLVKPQAWYHSPWLSVLHDVPEGDKGLAASFDVTADMLKSANLGRLEHVTVTMNVNHTRRGDLSVELKSPEGRTSHIATARQHDKQVGGYDDWTFMSVVHWGESGVGTWTVVVKDTVVNEHQGQFWDWRLNLWGESIDASKQELHPLPDEHDDDHEVVTAIVTTTSVDPGSPATDLPAHPSDHPERPTKPKPSEAETTATPSLKPTATTEAETTQTMAEAESTHTTSEGFLPGFFPTFGVSKKTQVWIYGSIALMIIFCAGLGAYFLVQRRKRLRNSRDNYEFEMVHDDDVDERQGLTGASKGRRRRGGDLYDAFAGESDEEILSDDDESYQDTPDHDTGSGSGSGSLDEKR</sequence>
<dbReference type="CDD" id="cd04059">
    <property type="entry name" value="Peptidases_S8_Protein_convertases_Kexins_Furin-like"/>
    <property type="match status" value="1"/>
</dbReference>
<keyword evidence="6" id="KW-0106">Calcium</keyword>
<dbReference type="InterPro" id="IPR002884">
    <property type="entry name" value="P_dom"/>
</dbReference>
<dbReference type="InterPro" id="IPR015500">
    <property type="entry name" value="Peptidase_S8_subtilisin-rel"/>
</dbReference>
<dbReference type="InterPro" id="IPR036852">
    <property type="entry name" value="Peptidase_S8/S53_dom_sf"/>
</dbReference>
<dbReference type="PROSITE" id="PS51892">
    <property type="entry name" value="SUBTILASE"/>
    <property type="match status" value="1"/>
</dbReference>
<evidence type="ECO:0000256" key="7">
    <source>
        <dbReference type="ARBA" id="ARBA00023145"/>
    </source>
</evidence>
<evidence type="ECO:0000256" key="1">
    <source>
        <dbReference type="ARBA" id="ARBA00005325"/>
    </source>
</evidence>
<dbReference type="RefSeq" id="XP_064729563.1">
    <property type="nucleotide sequence ID" value="XM_064875163.1"/>
</dbReference>
<dbReference type="PROSITE" id="PS00138">
    <property type="entry name" value="SUBTILASE_SER"/>
    <property type="match status" value="1"/>
</dbReference>
<evidence type="ECO:0000256" key="3">
    <source>
        <dbReference type="ARBA" id="ARBA00022729"/>
    </source>
</evidence>
<feature type="active site" description="Charge relay system" evidence="8">
    <location>
        <position position="200"/>
    </location>
</feature>
<feature type="region of interest" description="Disordered" evidence="9">
    <location>
        <begin position="777"/>
        <end position="835"/>
    </location>
</feature>
<feature type="compositionally biased region" description="Low complexity" evidence="9">
    <location>
        <begin position="689"/>
        <end position="703"/>
    </location>
</feature>
<evidence type="ECO:0000256" key="8">
    <source>
        <dbReference type="PROSITE-ProRule" id="PRU01240"/>
    </source>
</evidence>
<feature type="compositionally biased region" description="Polar residues" evidence="9">
    <location>
        <begin position="678"/>
        <end position="688"/>
    </location>
</feature>
<comment type="caution">
    <text evidence="12">The sequence shown here is derived from an EMBL/GenBank/DDBJ whole genome shotgun (WGS) entry which is preliminary data.</text>
</comment>
<dbReference type="Gene3D" id="3.40.50.200">
    <property type="entry name" value="Peptidase S8/S53 domain"/>
    <property type="match status" value="1"/>
</dbReference>
<evidence type="ECO:0000256" key="9">
    <source>
        <dbReference type="SAM" id="MobiDB-lite"/>
    </source>
</evidence>
<keyword evidence="4 8" id="KW-0378">Hydrolase</keyword>
<evidence type="ECO:0000256" key="6">
    <source>
        <dbReference type="ARBA" id="ARBA00022837"/>
    </source>
</evidence>
<feature type="active site" description="Charge relay system" evidence="8">
    <location>
        <position position="238"/>
    </location>
</feature>
<comment type="similarity">
    <text evidence="1">Belongs to the peptidase S8 family. Furin subfamily.</text>
</comment>
<feature type="compositionally biased region" description="Polar residues" evidence="9">
    <location>
        <begin position="134"/>
        <end position="143"/>
    </location>
</feature>
<feature type="compositionally biased region" description="Acidic residues" evidence="9">
    <location>
        <begin position="801"/>
        <end position="814"/>
    </location>
</feature>
<feature type="domain" description="P/Homo B" evidence="11">
    <location>
        <begin position="486"/>
        <end position="621"/>
    </location>
</feature>
<gene>
    <name evidence="12" type="primary">KEX2</name>
    <name evidence="12" type="ORF">PMZ80_006752</name>
</gene>
<dbReference type="Pfam" id="PF00082">
    <property type="entry name" value="Peptidase_S8"/>
    <property type="match status" value="1"/>
</dbReference>
<organism evidence="12 13">
    <name type="scientific">Knufia obscura</name>
    <dbReference type="NCBI Taxonomy" id="1635080"/>
    <lineage>
        <taxon>Eukaryota</taxon>
        <taxon>Fungi</taxon>
        <taxon>Dikarya</taxon>
        <taxon>Ascomycota</taxon>
        <taxon>Pezizomycotina</taxon>
        <taxon>Eurotiomycetes</taxon>
        <taxon>Chaetothyriomycetidae</taxon>
        <taxon>Chaetothyriales</taxon>
        <taxon>Trichomeriaceae</taxon>
        <taxon>Knufia</taxon>
    </lineage>
</organism>
<dbReference type="GeneID" id="90000201"/>
<proteinExistence type="inferred from homology"/>
<keyword evidence="10" id="KW-0472">Membrane</keyword>
<keyword evidence="13" id="KW-1185">Reference proteome</keyword>
<feature type="region of interest" description="Disordered" evidence="9">
    <location>
        <begin position="118"/>
        <end position="143"/>
    </location>
</feature>
<keyword evidence="2 8" id="KW-0645">Protease</keyword>
<dbReference type="PROSITE" id="PS00137">
    <property type="entry name" value="SUBTILASE_HIS"/>
    <property type="match status" value="1"/>
</dbReference>
<evidence type="ECO:0000256" key="4">
    <source>
        <dbReference type="ARBA" id="ARBA00022801"/>
    </source>
</evidence>
<dbReference type="InterPro" id="IPR023828">
    <property type="entry name" value="Peptidase_S8_Ser-AS"/>
</dbReference>
<dbReference type="SUPFAM" id="SSF49785">
    <property type="entry name" value="Galactose-binding domain-like"/>
    <property type="match status" value="1"/>
</dbReference>
<accession>A0ABR0RLJ5</accession>
<name>A0ABR0RLJ5_9EURO</name>
<dbReference type="PANTHER" id="PTHR42884">
    <property type="entry name" value="PROPROTEIN CONVERTASE SUBTILISIN/KEXIN-RELATED"/>
    <property type="match status" value="1"/>
</dbReference>
<feature type="transmembrane region" description="Helical" evidence="10">
    <location>
        <begin position="729"/>
        <end position="751"/>
    </location>
</feature>
<dbReference type="InterPro" id="IPR008979">
    <property type="entry name" value="Galactose-bd-like_sf"/>
</dbReference>
<dbReference type="EMBL" id="JAVHJV010000007">
    <property type="protein sequence ID" value="KAK5941473.1"/>
    <property type="molecule type" value="Genomic_DNA"/>
</dbReference>
<evidence type="ECO:0000313" key="12">
    <source>
        <dbReference type="EMBL" id="KAK5941473.1"/>
    </source>
</evidence>
<reference evidence="12 13" key="1">
    <citation type="journal article" date="2023" name="Res Sq">
        <title>Genomic and morphological characterization of Knufia obscura isolated from the Mars 2020 spacecraft assembly facility.</title>
        <authorList>
            <person name="Chander A.M."/>
            <person name="Teixeira M.M."/>
            <person name="Singh N.K."/>
            <person name="Williams M.P."/>
            <person name="Parker C.W."/>
            <person name="Leo P."/>
            <person name="Stajich J.E."/>
            <person name="Torok T."/>
            <person name="Tighe S."/>
            <person name="Mason C.E."/>
            <person name="Venkateswaran K."/>
        </authorList>
    </citation>
    <scope>NUCLEOTIDE SEQUENCE [LARGE SCALE GENOMIC DNA]</scope>
    <source>
        <strain evidence="12 13">CCFEE 5817</strain>
    </source>
</reference>
<dbReference type="GO" id="GO:0004252">
    <property type="term" value="F:serine-type endopeptidase activity"/>
    <property type="evidence" value="ECO:0007669"/>
    <property type="project" value="UniProtKB-EC"/>
</dbReference>
<dbReference type="Proteomes" id="UP001334248">
    <property type="component" value="Unassembled WGS sequence"/>
</dbReference>
<keyword evidence="5 8" id="KW-0720">Serine protease</keyword>
<feature type="active site" description="Charge relay system" evidence="8">
    <location>
        <position position="410"/>
    </location>
</feature>
<evidence type="ECO:0000256" key="5">
    <source>
        <dbReference type="ARBA" id="ARBA00022825"/>
    </source>
</evidence>
<keyword evidence="7" id="KW-0865">Zymogen</keyword>
<dbReference type="EC" id="3.4.21.61" evidence="12"/>
<dbReference type="PRINTS" id="PR00723">
    <property type="entry name" value="SUBTILISIN"/>
</dbReference>